<dbReference type="GO" id="GO:0005507">
    <property type="term" value="F:copper ion binding"/>
    <property type="evidence" value="ECO:0007669"/>
    <property type="project" value="InterPro"/>
</dbReference>
<gene>
    <name evidence="4" type="ORF">BLX24_12295</name>
</gene>
<dbReference type="Gene3D" id="2.60.120.310">
    <property type="entry name" value="Copper type II, ascorbate-dependent monooxygenase, N-terminal domain"/>
    <property type="match status" value="1"/>
</dbReference>
<dbReference type="InterPro" id="IPR036939">
    <property type="entry name" value="Cu2_ascorb_mOase_N_sf"/>
</dbReference>
<keyword evidence="1" id="KW-1015">Disulfide bond</keyword>
<dbReference type="EMBL" id="MORL01000005">
    <property type="protein sequence ID" value="OIN58989.1"/>
    <property type="molecule type" value="Genomic_DNA"/>
</dbReference>
<dbReference type="SUPFAM" id="SSF49742">
    <property type="entry name" value="PHM/PNGase F"/>
    <property type="match status" value="2"/>
</dbReference>
<dbReference type="GO" id="GO:0016715">
    <property type="term" value="F:oxidoreductase activity, acting on paired donors, with incorporation or reduction of molecular oxygen, reduced ascorbate as one donor, and incorporation of one atom of oxygen"/>
    <property type="evidence" value="ECO:0007669"/>
    <property type="project" value="InterPro"/>
</dbReference>
<dbReference type="InterPro" id="IPR014784">
    <property type="entry name" value="Cu2_ascorb_mOase-like_C"/>
</dbReference>
<evidence type="ECO:0000256" key="2">
    <source>
        <dbReference type="SAM" id="MobiDB-lite"/>
    </source>
</evidence>
<accession>A0A1S2VJQ5</accession>
<evidence type="ECO:0000256" key="1">
    <source>
        <dbReference type="ARBA" id="ARBA00023157"/>
    </source>
</evidence>
<dbReference type="InterPro" id="IPR024548">
    <property type="entry name" value="Cu2_monoox_C"/>
</dbReference>
<comment type="caution">
    <text evidence="4">The sequence shown here is derived from an EMBL/GenBank/DDBJ whole genome shotgun (WGS) entry which is preliminary data.</text>
</comment>
<dbReference type="RefSeq" id="WP_071503440.1">
    <property type="nucleotide sequence ID" value="NZ_MORL01000005.1"/>
</dbReference>
<evidence type="ECO:0000259" key="3">
    <source>
        <dbReference type="Pfam" id="PF03712"/>
    </source>
</evidence>
<dbReference type="InterPro" id="IPR008977">
    <property type="entry name" value="PHM/PNGase_F_dom_sf"/>
</dbReference>
<sequence>MRASRNVKWIIGCILLGSSALFAQIPVYYQHVEPIITKNCAQPCHHAGGVGPFSLMSYEDVSKRGKFIAKVTEIRYMPPFPADRSFQHYANERGLTEEEITTIRQWVTNGMPRGNAAAPAPAPVRATPRGRPIPDGRPIPEDRPIPRGRPIPDGRPLKDASRRTMRFRMSRPYAIKGDGREDFRYFHVPMNLKEDIWVEAVEFIPGNRKRLHHSRLMIDSTGTMQAIDGIAEDDPKLRFFQQTPLADAFLYGWVPGNDRVNFPAGTAKHIKAGSDLILNIHYAPSPADETDQSEVILHLAPKPAQHTVQTLTLTENDVTNQPFLLPANTKPTFFAKHGPIQQDIQLISVLPHMHLLGKTFRAFAITPDGEAINLIKIDDWDYKWQLTYQFKELLTVPKGSIIIAEGRYDNTAQNPLNPNNPVRDVGYGWNSTDEMMNLVFYYIVKSERAAGAKE</sequence>
<keyword evidence="5" id="KW-1185">Reference proteome</keyword>
<evidence type="ECO:0000313" key="4">
    <source>
        <dbReference type="EMBL" id="OIN58989.1"/>
    </source>
</evidence>
<dbReference type="Pfam" id="PF03712">
    <property type="entry name" value="Cu2_monoox_C"/>
    <property type="match status" value="1"/>
</dbReference>
<feature type="domain" description="Copper type II ascorbate-dependent monooxygenase C-terminal" evidence="3">
    <location>
        <begin position="341"/>
        <end position="442"/>
    </location>
</feature>
<feature type="region of interest" description="Disordered" evidence="2">
    <location>
        <begin position="113"/>
        <end position="158"/>
    </location>
</feature>
<dbReference type="OrthoDB" id="9786191at2"/>
<organism evidence="4 5">
    <name type="scientific">Arsenicibacter rosenii</name>
    <dbReference type="NCBI Taxonomy" id="1750698"/>
    <lineage>
        <taxon>Bacteria</taxon>
        <taxon>Pseudomonadati</taxon>
        <taxon>Bacteroidota</taxon>
        <taxon>Cytophagia</taxon>
        <taxon>Cytophagales</taxon>
        <taxon>Spirosomataceae</taxon>
        <taxon>Arsenicibacter</taxon>
    </lineage>
</organism>
<name>A0A1S2VJQ5_9BACT</name>
<dbReference type="Proteomes" id="UP000181790">
    <property type="component" value="Unassembled WGS sequence"/>
</dbReference>
<dbReference type="AlphaFoldDB" id="A0A1S2VJQ5"/>
<proteinExistence type="predicted"/>
<feature type="compositionally biased region" description="Basic and acidic residues" evidence="2">
    <location>
        <begin position="132"/>
        <end position="158"/>
    </location>
</feature>
<evidence type="ECO:0000313" key="5">
    <source>
        <dbReference type="Proteomes" id="UP000181790"/>
    </source>
</evidence>
<feature type="compositionally biased region" description="Low complexity" evidence="2">
    <location>
        <begin position="113"/>
        <end position="130"/>
    </location>
</feature>
<protein>
    <recommendedName>
        <fullName evidence="3">Copper type II ascorbate-dependent monooxygenase C-terminal domain-containing protein</fullName>
    </recommendedName>
</protein>
<dbReference type="Gene3D" id="2.60.120.230">
    <property type="match status" value="1"/>
</dbReference>
<reference evidence="4 5" key="1">
    <citation type="submission" date="2016-10" db="EMBL/GenBank/DDBJ databases">
        <title>Arsenicibacter rosenii gen. nov., sp. nov., an efficient arsenic-methylating bacterium isolated from an arsenic-contaminated paddy soil.</title>
        <authorList>
            <person name="Huang K."/>
        </authorList>
    </citation>
    <scope>NUCLEOTIDE SEQUENCE [LARGE SCALE GENOMIC DNA]</scope>
    <source>
        <strain evidence="4 5">SM-1</strain>
    </source>
</reference>